<gene>
    <name evidence="2" type="ORF">MYCGRDRAFT_97069</name>
</gene>
<dbReference type="STRING" id="336722.F9XNT3"/>
<proteinExistence type="predicted"/>
<dbReference type="AlphaFoldDB" id="F9XNT3"/>
<accession>F9XNT3</accession>
<dbReference type="EMBL" id="CM001207">
    <property type="protein sequence ID" value="EGP82929.1"/>
    <property type="molecule type" value="Genomic_DNA"/>
</dbReference>
<dbReference type="GeneID" id="13401640"/>
<reference evidence="2 3" key="1">
    <citation type="journal article" date="2011" name="PLoS Genet.">
        <title>Finished genome of the fungal wheat pathogen Mycosphaerella graminicola reveals dispensome structure, chromosome plasticity, and stealth pathogenesis.</title>
        <authorList>
            <person name="Goodwin S.B."/>
            <person name="Ben M'barek S."/>
            <person name="Dhillon B."/>
            <person name="Wittenberg A.H.J."/>
            <person name="Crane C.F."/>
            <person name="Hane J.K."/>
            <person name="Foster A.J."/>
            <person name="Van der Lee T.A.J."/>
            <person name="Grimwood J."/>
            <person name="Aerts A."/>
            <person name="Antoniw J."/>
            <person name="Bailey A."/>
            <person name="Bluhm B."/>
            <person name="Bowler J."/>
            <person name="Bristow J."/>
            <person name="van der Burgt A."/>
            <person name="Canto-Canche B."/>
            <person name="Churchill A.C.L."/>
            <person name="Conde-Ferraez L."/>
            <person name="Cools H.J."/>
            <person name="Coutinho P.M."/>
            <person name="Csukai M."/>
            <person name="Dehal P."/>
            <person name="De Wit P."/>
            <person name="Donzelli B."/>
            <person name="van de Geest H.C."/>
            <person name="van Ham R.C.H.J."/>
            <person name="Hammond-Kosack K.E."/>
            <person name="Henrissat B."/>
            <person name="Kilian A."/>
            <person name="Kobayashi A.K."/>
            <person name="Koopmann E."/>
            <person name="Kourmpetis Y."/>
            <person name="Kuzniar A."/>
            <person name="Lindquist E."/>
            <person name="Lombard V."/>
            <person name="Maliepaard C."/>
            <person name="Martins N."/>
            <person name="Mehrabi R."/>
            <person name="Nap J.P.H."/>
            <person name="Ponomarenko A."/>
            <person name="Rudd J.J."/>
            <person name="Salamov A."/>
            <person name="Schmutz J."/>
            <person name="Schouten H.J."/>
            <person name="Shapiro H."/>
            <person name="Stergiopoulos I."/>
            <person name="Torriani S.F.F."/>
            <person name="Tu H."/>
            <person name="de Vries R.P."/>
            <person name="Waalwijk C."/>
            <person name="Ware S.B."/>
            <person name="Wiebenga A."/>
            <person name="Zwiers L.-H."/>
            <person name="Oliver R.P."/>
            <person name="Grigoriev I.V."/>
            <person name="Kema G.H.J."/>
        </authorList>
    </citation>
    <scope>NUCLEOTIDE SEQUENCE [LARGE SCALE GENOMIC DNA]</scope>
    <source>
        <strain evidence="3">CBS 115943 / IPO323</strain>
    </source>
</reference>
<dbReference type="RefSeq" id="XP_003847953.1">
    <property type="nucleotide sequence ID" value="XM_003847905.1"/>
</dbReference>
<evidence type="ECO:0000313" key="2">
    <source>
        <dbReference type="EMBL" id="EGP82929.1"/>
    </source>
</evidence>
<evidence type="ECO:0000256" key="1">
    <source>
        <dbReference type="SAM" id="MobiDB-lite"/>
    </source>
</evidence>
<dbReference type="OrthoDB" id="3649524at2759"/>
<feature type="compositionally biased region" description="Low complexity" evidence="1">
    <location>
        <begin position="398"/>
        <end position="408"/>
    </location>
</feature>
<protein>
    <submittedName>
        <fullName evidence="2">Uncharacterized protein</fullName>
    </submittedName>
</protein>
<dbReference type="Proteomes" id="UP000008062">
    <property type="component" value="Chromosome 12"/>
</dbReference>
<organism evidence="2 3">
    <name type="scientific">Zymoseptoria tritici (strain CBS 115943 / IPO323)</name>
    <name type="common">Speckled leaf blotch fungus</name>
    <name type="synonym">Septoria tritici</name>
    <dbReference type="NCBI Taxonomy" id="336722"/>
    <lineage>
        <taxon>Eukaryota</taxon>
        <taxon>Fungi</taxon>
        <taxon>Dikarya</taxon>
        <taxon>Ascomycota</taxon>
        <taxon>Pezizomycotina</taxon>
        <taxon>Dothideomycetes</taxon>
        <taxon>Dothideomycetidae</taxon>
        <taxon>Mycosphaerellales</taxon>
        <taxon>Mycosphaerellaceae</taxon>
        <taxon>Zymoseptoria</taxon>
    </lineage>
</organism>
<feature type="region of interest" description="Disordered" evidence="1">
    <location>
        <begin position="359"/>
        <end position="409"/>
    </location>
</feature>
<dbReference type="InParanoid" id="F9XNT3"/>
<feature type="compositionally biased region" description="Polar residues" evidence="1">
    <location>
        <begin position="361"/>
        <end position="371"/>
    </location>
</feature>
<name>F9XNT3_ZYMTI</name>
<sequence>MHNSRQKCALHNASAHINVSATPTSDAANSSSTIGSLGVGSYILQALAESTDTGLTTSTPSTPDPSTVTATDATDTATLAMSASDEPVSVAPLGDPVVMSTDVFTKTVNLHGHPEAVSQAHQCWSDLLTWSSQSYSWYSSNVYNRTFSFTTTTMTPLISTSWTSTFYPSDVSVYTLCDGSPRADIRPWTTSSTYNVTGTPYSYSSLSTPTYTVAQPCIPSEQDCHIWYADSSIPDVNERALENQCGNPAHGPDGDCVFGVEGGVQLIYFPVSTVGGDLCTGNGTTIYPPPRMLNHLERCQPAAGYSDRRQGPFPCVVDLQVRRTSTRQLLVRPSHSFARTFSSGFYYSAWATFPTTVAAAPQSSPTGTPASATALADQVPSNTPRQSSRSASTDTSTEEPPAAESTTTMAALTPDVVALSENSLLSAVTSDANALSKNNILSAVEVDNGVITLGSTTLTVSGIPKIPQGTTNARNTGAALSSVGPPAAVSAQKDLPQVLVIDGNTLSAGGAAATIAGQIPTKASDGLFLVGQATGSFPGVVETLPTVVVPGGSSGTGDVVGTEVGKTSSPASNDESAALRLLPVDFDMAAGSMDVVRQR</sequence>
<keyword evidence="3" id="KW-1185">Reference proteome</keyword>
<dbReference type="KEGG" id="ztr:MYCGRDRAFT_97069"/>
<dbReference type="HOGENOM" id="CLU_455761_0_0_1"/>
<feature type="compositionally biased region" description="Polar residues" evidence="1">
    <location>
        <begin position="379"/>
        <end position="394"/>
    </location>
</feature>
<evidence type="ECO:0000313" key="3">
    <source>
        <dbReference type="Proteomes" id="UP000008062"/>
    </source>
</evidence>